<dbReference type="PANTHER" id="PTHR45090:SF4">
    <property type="entry name" value="J DOMAIN-CONTAINING PROTEIN"/>
    <property type="match status" value="1"/>
</dbReference>
<keyword evidence="3" id="KW-1185">Reference proteome</keyword>
<accession>A0A8T2RTC2</accession>
<dbReference type="OMA" id="PISGRHE"/>
<dbReference type="Proteomes" id="UP000825935">
    <property type="component" value="Chromosome 24"/>
</dbReference>
<dbReference type="Gene3D" id="1.10.287.110">
    <property type="entry name" value="DnaJ domain"/>
    <property type="match status" value="1"/>
</dbReference>
<reference evidence="2" key="1">
    <citation type="submission" date="2021-08" db="EMBL/GenBank/DDBJ databases">
        <title>WGS assembly of Ceratopteris richardii.</title>
        <authorList>
            <person name="Marchant D.B."/>
            <person name="Chen G."/>
            <person name="Jenkins J."/>
            <person name="Shu S."/>
            <person name="Leebens-Mack J."/>
            <person name="Grimwood J."/>
            <person name="Schmutz J."/>
            <person name="Soltis P."/>
            <person name="Soltis D."/>
            <person name="Chen Z.-H."/>
        </authorList>
    </citation>
    <scope>NUCLEOTIDE SEQUENCE</scope>
    <source>
        <strain evidence="2">Whitten #5841</strain>
        <tissue evidence="2">Leaf</tissue>
    </source>
</reference>
<dbReference type="SUPFAM" id="SSF46565">
    <property type="entry name" value="Chaperone J-domain"/>
    <property type="match status" value="1"/>
</dbReference>
<dbReference type="PROSITE" id="PS50076">
    <property type="entry name" value="DNAJ_2"/>
    <property type="match status" value="1"/>
</dbReference>
<evidence type="ECO:0000259" key="1">
    <source>
        <dbReference type="PROSITE" id="PS50076"/>
    </source>
</evidence>
<dbReference type="InterPro" id="IPR053232">
    <property type="entry name" value="DnaJ_C/III_chloroplastic"/>
</dbReference>
<organism evidence="2 3">
    <name type="scientific">Ceratopteris richardii</name>
    <name type="common">Triangle waterfern</name>
    <dbReference type="NCBI Taxonomy" id="49495"/>
    <lineage>
        <taxon>Eukaryota</taxon>
        <taxon>Viridiplantae</taxon>
        <taxon>Streptophyta</taxon>
        <taxon>Embryophyta</taxon>
        <taxon>Tracheophyta</taxon>
        <taxon>Polypodiopsida</taxon>
        <taxon>Polypodiidae</taxon>
        <taxon>Polypodiales</taxon>
        <taxon>Pteridineae</taxon>
        <taxon>Pteridaceae</taxon>
        <taxon>Parkerioideae</taxon>
        <taxon>Ceratopteris</taxon>
    </lineage>
</organism>
<dbReference type="InterPro" id="IPR018253">
    <property type="entry name" value="DnaJ_domain_CS"/>
</dbReference>
<dbReference type="EMBL" id="CM035429">
    <property type="protein sequence ID" value="KAH7299706.1"/>
    <property type="molecule type" value="Genomic_DNA"/>
</dbReference>
<dbReference type="SMART" id="SM00271">
    <property type="entry name" value="DnaJ"/>
    <property type="match status" value="1"/>
</dbReference>
<gene>
    <name evidence="2" type="ORF">KP509_24G025400</name>
</gene>
<proteinExistence type="predicted"/>
<dbReference type="GO" id="GO:0009507">
    <property type="term" value="C:chloroplast"/>
    <property type="evidence" value="ECO:0007669"/>
    <property type="project" value="TreeGrafter"/>
</dbReference>
<evidence type="ECO:0000313" key="3">
    <source>
        <dbReference type="Proteomes" id="UP000825935"/>
    </source>
</evidence>
<protein>
    <recommendedName>
        <fullName evidence="1">J domain-containing protein</fullName>
    </recommendedName>
</protein>
<dbReference type="Pfam" id="PF00226">
    <property type="entry name" value="DnaJ"/>
    <property type="match status" value="1"/>
</dbReference>
<dbReference type="InterPro" id="IPR001623">
    <property type="entry name" value="DnaJ_domain"/>
</dbReference>
<dbReference type="OrthoDB" id="10250354at2759"/>
<name>A0A8T2RTC2_CERRI</name>
<feature type="domain" description="J" evidence="1">
    <location>
        <begin position="66"/>
        <end position="133"/>
    </location>
</feature>
<sequence length="193" mass="22313">MGVTLLFSPQTYLLTTRYARKPDIQIPSSFQFSARPALSLRRVQRISIHRRSLPAIRNATAAHAATLYDILEVSPDVELADLKKAYRQMARRYHPDVCPSVRAEECTRRFIDIQEAYETLSDPRRRAIYDNAVALGRVTAPISGRHEGSKNQEYSYADWRLQWESQLFELKIRSASRARKDSWATRVRVQNGF</sequence>
<evidence type="ECO:0000313" key="2">
    <source>
        <dbReference type="EMBL" id="KAH7299706.1"/>
    </source>
</evidence>
<comment type="caution">
    <text evidence="2">The sequence shown here is derived from an EMBL/GenBank/DDBJ whole genome shotgun (WGS) entry which is preliminary data.</text>
</comment>
<dbReference type="CDD" id="cd06257">
    <property type="entry name" value="DnaJ"/>
    <property type="match status" value="1"/>
</dbReference>
<dbReference type="AlphaFoldDB" id="A0A8T2RTC2"/>
<dbReference type="PROSITE" id="PS00636">
    <property type="entry name" value="DNAJ_1"/>
    <property type="match status" value="1"/>
</dbReference>
<dbReference type="PANTHER" id="PTHR45090">
    <property type="entry name" value="CHAPERONE PROTEIN DNAJ 20 CHLOROPLASTIC"/>
    <property type="match status" value="1"/>
</dbReference>
<dbReference type="InterPro" id="IPR036869">
    <property type="entry name" value="J_dom_sf"/>
</dbReference>
<dbReference type="PRINTS" id="PR00625">
    <property type="entry name" value="JDOMAIN"/>
</dbReference>